<protein>
    <submittedName>
        <fullName evidence="1">Zinc-binding dehydrogenase</fullName>
    </submittedName>
</protein>
<dbReference type="AlphaFoldDB" id="A0A9X3EWU7"/>
<dbReference type="Gene3D" id="3.90.180.10">
    <property type="entry name" value="Medium-chain alcohol dehydrogenases, catalytic domain"/>
    <property type="match status" value="1"/>
</dbReference>
<name>A0A9X3EWU7_9BACT</name>
<dbReference type="EMBL" id="JAPNKE010000002">
    <property type="protein sequence ID" value="MCY1010985.1"/>
    <property type="molecule type" value="Genomic_DNA"/>
</dbReference>
<proteinExistence type="predicted"/>
<gene>
    <name evidence="1" type="ORF">OV079_36550</name>
</gene>
<comment type="caution">
    <text evidence="1">The sequence shown here is derived from an EMBL/GenBank/DDBJ whole genome shotgun (WGS) entry which is preliminary data.</text>
</comment>
<evidence type="ECO:0000313" key="2">
    <source>
        <dbReference type="Proteomes" id="UP001150924"/>
    </source>
</evidence>
<dbReference type="Pfam" id="PF13602">
    <property type="entry name" value="ADH_zinc_N_2"/>
    <property type="match status" value="1"/>
</dbReference>
<organism evidence="1 2">
    <name type="scientific">Nannocystis pusilla</name>
    <dbReference type="NCBI Taxonomy" id="889268"/>
    <lineage>
        <taxon>Bacteria</taxon>
        <taxon>Pseudomonadati</taxon>
        <taxon>Myxococcota</taxon>
        <taxon>Polyangia</taxon>
        <taxon>Nannocystales</taxon>
        <taxon>Nannocystaceae</taxon>
        <taxon>Nannocystis</taxon>
    </lineage>
</organism>
<accession>A0A9X3EWU7</accession>
<evidence type="ECO:0000313" key="1">
    <source>
        <dbReference type="EMBL" id="MCY1010985.1"/>
    </source>
</evidence>
<keyword evidence="2" id="KW-1185">Reference proteome</keyword>
<dbReference type="RefSeq" id="WP_267778738.1">
    <property type="nucleotide sequence ID" value="NZ_JAPNKE010000002.1"/>
</dbReference>
<sequence>MARVADLLDQGVLLGTRTTTLPWDQVQAAHRLLESGRSVGKTVLEVVP</sequence>
<reference evidence="1" key="1">
    <citation type="submission" date="2022-11" db="EMBL/GenBank/DDBJ databases">
        <title>Minimal conservation of predation-associated metabolite biosynthetic gene clusters underscores biosynthetic potential of Myxococcota including descriptions for ten novel species: Archangium lansinium sp. nov., Myxococcus landrumus sp. nov., Nannocystis bai.</title>
        <authorList>
            <person name="Ahearne A."/>
            <person name="Stevens C."/>
            <person name="Phillips K."/>
        </authorList>
    </citation>
    <scope>NUCLEOTIDE SEQUENCE</scope>
    <source>
        <strain evidence="1">Na p29</strain>
    </source>
</reference>
<dbReference type="Proteomes" id="UP001150924">
    <property type="component" value="Unassembled WGS sequence"/>
</dbReference>